<evidence type="ECO:0000259" key="6">
    <source>
        <dbReference type="PROSITE" id="PS51044"/>
    </source>
</evidence>
<dbReference type="EMBL" id="JBJKFK010000291">
    <property type="protein sequence ID" value="KAL3318071.1"/>
    <property type="molecule type" value="Genomic_DNA"/>
</dbReference>
<dbReference type="Gene3D" id="3.30.40.10">
    <property type="entry name" value="Zinc/RING finger domain, C3HC4 (zinc finger)"/>
    <property type="match status" value="1"/>
</dbReference>
<feature type="compositionally biased region" description="Pro residues" evidence="5">
    <location>
        <begin position="531"/>
        <end position="540"/>
    </location>
</feature>
<feature type="compositionally biased region" description="Low complexity" evidence="5">
    <location>
        <begin position="628"/>
        <end position="642"/>
    </location>
</feature>
<evidence type="ECO:0000313" key="7">
    <source>
        <dbReference type="EMBL" id="KAL3318071.1"/>
    </source>
</evidence>
<protein>
    <recommendedName>
        <fullName evidence="6">SP-RING-type domain-containing protein</fullName>
    </recommendedName>
</protein>
<keyword evidence="2 4" id="KW-0863">Zinc-finger</keyword>
<reference evidence="7 8" key="1">
    <citation type="submission" date="2024-11" db="EMBL/GenBank/DDBJ databases">
        <title>Adaptive evolution of stress response genes in parasites aligns with host niche diversity.</title>
        <authorList>
            <person name="Hahn C."/>
            <person name="Resl P."/>
        </authorList>
    </citation>
    <scope>NUCLEOTIDE SEQUENCE [LARGE SCALE GENOMIC DNA]</scope>
    <source>
        <strain evidence="7">EGGRZ-B1_66</strain>
        <tissue evidence="7">Body</tissue>
    </source>
</reference>
<dbReference type="SUPFAM" id="SSF57850">
    <property type="entry name" value="RING/U-box"/>
    <property type="match status" value="1"/>
</dbReference>
<feature type="domain" description="SP-RING-type" evidence="6">
    <location>
        <begin position="377"/>
        <end position="467"/>
    </location>
</feature>
<feature type="region of interest" description="Disordered" evidence="5">
    <location>
        <begin position="486"/>
        <end position="544"/>
    </location>
</feature>
<dbReference type="InterPro" id="IPR004181">
    <property type="entry name" value="Znf_MIZ"/>
</dbReference>
<evidence type="ECO:0000256" key="1">
    <source>
        <dbReference type="ARBA" id="ARBA00022723"/>
    </source>
</evidence>
<sequence length="864" mass="96496">MDSNDKSFKGFSSLFQKLNPPTPIINKPVDFIRGQCDIQSLNYVPIPLNPNLIRAGAFVKWAFSRNVNFVPNGNLSQILAQADFLAIYSENPFYRPISILKSAAVLWPVNPTTVKEHDEFVRSLRVSADAKIASLPMISMMAGAKPSATSLGFQTGYYYSQSMFKLDAQQLQLIQDNKCSVMLRLAWLTTGFYVPLIIDQNGSKLNFIKRAYALENLPRCLSVKINGREVRLPDPAFHGGFANKLGKRLRFSIDISPVMQELTVHRTHHLVIQWLNAPLEDYGDPILNAVISGACSQPITFLLNFPMFQITLDQRRTPTSLYKEFSQPALDGAYSYLKLDPDMADVAAAYRTNVHGLYDFLAFIGSKLNASSSAADDDCDIVVKAGQSQGKEDCLYLNLNCPINMDRMVLPVRAYDCDHLQCFDLKNYIITNKQRPRWQCPICDQPCPYRHLRRDELTYRILNDADTRIPIPQTLITKKITETVPRKPETTLPKPETVPYKPEPLTQKPASSIIPPGEEIICLSDSDDESPPPATPPAQPQCPLKTPVKSIEEAQLSFSSIPVPPTASNPQVLNGIQFPSANRNGNSDVSDRNKRPSLASAIPEPPVKKSSIDNPPPTQTLSRNLIESTNQAPSSSTQSSAPKHIAKPLPNKDFLSMQIDVDFIDLTSDGEEEEGASSSTNNHNGNNCLVGMLNECQEPISGAVENSDFGKSDLEKCFVIWQIRLYRRLSVSWSELVKILGLDSVAQAMSIADLYKDCFEPFYQLATDELTSKHEAFDPNGSPDQIIDGMLILHAVIYHFAKIQEYNLPGLNDWLLSFVNSLYELYKNKPNFKGQLPPPPNERQLNESFISNIFRKLSLPPPQV</sequence>
<dbReference type="CDD" id="cd16650">
    <property type="entry name" value="SP-RING_PIAS-like"/>
    <property type="match status" value="1"/>
</dbReference>
<keyword evidence="1" id="KW-0479">Metal-binding</keyword>
<keyword evidence="8" id="KW-1185">Reference proteome</keyword>
<dbReference type="GO" id="GO:0008270">
    <property type="term" value="F:zinc ion binding"/>
    <property type="evidence" value="ECO:0007669"/>
    <property type="project" value="UniProtKB-KW"/>
</dbReference>
<keyword evidence="3" id="KW-0862">Zinc</keyword>
<dbReference type="InterPro" id="IPR013083">
    <property type="entry name" value="Znf_RING/FYVE/PHD"/>
</dbReference>
<evidence type="ECO:0000256" key="3">
    <source>
        <dbReference type="ARBA" id="ARBA00022833"/>
    </source>
</evidence>
<dbReference type="PANTHER" id="PTHR10782:SF4">
    <property type="entry name" value="TONALLI, ISOFORM E"/>
    <property type="match status" value="1"/>
</dbReference>
<feature type="region of interest" description="Disordered" evidence="5">
    <location>
        <begin position="560"/>
        <end position="649"/>
    </location>
</feature>
<proteinExistence type="predicted"/>
<dbReference type="Proteomes" id="UP001626550">
    <property type="component" value="Unassembled WGS sequence"/>
</dbReference>
<comment type="caution">
    <text evidence="7">The sequence shown here is derived from an EMBL/GenBank/DDBJ whole genome shotgun (WGS) entry which is preliminary data.</text>
</comment>
<dbReference type="AlphaFoldDB" id="A0ABD2QH45"/>
<dbReference type="Pfam" id="PF02891">
    <property type="entry name" value="zf-MIZ"/>
    <property type="match status" value="1"/>
</dbReference>
<organism evidence="7 8">
    <name type="scientific">Cichlidogyrus casuarinus</name>
    <dbReference type="NCBI Taxonomy" id="1844966"/>
    <lineage>
        <taxon>Eukaryota</taxon>
        <taxon>Metazoa</taxon>
        <taxon>Spiralia</taxon>
        <taxon>Lophotrochozoa</taxon>
        <taxon>Platyhelminthes</taxon>
        <taxon>Monogenea</taxon>
        <taxon>Monopisthocotylea</taxon>
        <taxon>Dactylogyridea</taxon>
        <taxon>Ancyrocephalidae</taxon>
        <taxon>Cichlidogyrus</taxon>
    </lineage>
</organism>
<evidence type="ECO:0000313" key="8">
    <source>
        <dbReference type="Proteomes" id="UP001626550"/>
    </source>
</evidence>
<dbReference type="PROSITE" id="PS51044">
    <property type="entry name" value="ZF_SP_RING"/>
    <property type="match status" value="1"/>
</dbReference>
<gene>
    <name evidence="7" type="ORF">Ciccas_003269</name>
</gene>
<evidence type="ECO:0000256" key="2">
    <source>
        <dbReference type="ARBA" id="ARBA00022771"/>
    </source>
</evidence>
<evidence type="ECO:0000256" key="4">
    <source>
        <dbReference type="PROSITE-ProRule" id="PRU00452"/>
    </source>
</evidence>
<evidence type="ECO:0000256" key="5">
    <source>
        <dbReference type="SAM" id="MobiDB-lite"/>
    </source>
</evidence>
<name>A0ABD2QH45_9PLAT</name>
<feature type="compositionally biased region" description="Polar residues" evidence="5">
    <location>
        <begin position="568"/>
        <end position="588"/>
    </location>
</feature>
<accession>A0ABD2QH45</accession>
<dbReference type="PANTHER" id="PTHR10782">
    <property type="entry name" value="ZINC FINGER MIZ DOMAIN-CONTAINING PROTEIN"/>
    <property type="match status" value="1"/>
</dbReference>